<evidence type="ECO:0000256" key="4">
    <source>
        <dbReference type="ARBA" id="ARBA00022519"/>
    </source>
</evidence>
<dbReference type="Proteomes" id="UP000244913">
    <property type="component" value="Unassembled WGS sequence"/>
</dbReference>
<comment type="caution">
    <text evidence="6">The sequence shown here is derived from an EMBL/GenBank/DDBJ whole genome shotgun (WGS) entry which is preliminary data.</text>
</comment>
<dbReference type="SUPFAM" id="SSF53850">
    <property type="entry name" value="Periplasmic binding protein-like II"/>
    <property type="match status" value="1"/>
</dbReference>
<proteinExistence type="predicted"/>
<dbReference type="PANTHER" id="PTHR30024:SF43">
    <property type="entry name" value="BLL4572 PROTEIN"/>
    <property type="match status" value="1"/>
</dbReference>
<evidence type="ECO:0000256" key="2">
    <source>
        <dbReference type="ARBA" id="ARBA00022448"/>
    </source>
</evidence>
<accession>A0A2T9JWD1</accession>
<dbReference type="CDD" id="cd13553">
    <property type="entry name" value="PBP2_NrtA_CpmA_like"/>
    <property type="match status" value="1"/>
</dbReference>
<evidence type="ECO:0000256" key="1">
    <source>
        <dbReference type="ARBA" id="ARBA00004308"/>
    </source>
</evidence>
<keyword evidence="3" id="KW-1003">Cell membrane</keyword>
<evidence type="ECO:0000313" key="7">
    <source>
        <dbReference type="Proteomes" id="UP000244913"/>
    </source>
</evidence>
<sequence length="388" mass="40833">MSGLADLKLGFIPLTDCAPLVVAKSMGFFAEEGLDVSLSREASWATIRDKVAVGALDGAHMLAPMALAAAAGASGGLTLDVGPSLIAPMALNRNGSAITVSKALAEAMRAADPQAMAEQPVSARALAKVIGERAGQGAAPLTFAVVFPYSMHNYELRYWLAQAGIDPDHDVRLVVTPPPRMVEQMRAGEIDGFCVGAPWNAVAEREGLGEIVITASTFWPGGPDKVFGVTEAWAHHYPDELRAALRALIRASAWADDAVNREDLIALLARPEHVGVAPEALARALTDEIVFHRDGAGVPRREHALWFLSQMVRWGQVSAGADLEAAADAVYRPDMFRAAALSAGPMLDPAQVFADAPGDLAPLFAGPAFDSDHAGPYATAFSIGRARA</sequence>
<name>A0A2T9JWD1_9CAUL</name>
<keyword evidence="2" id="KW-0813">Transport</keyword>
<dbReference type="Pfam" id="PF13379">
    <property type="entry name" value="NMT1_2"/>
    <property type="match status" value="1"/>
</dbReference>
<dbReference type="GO" id="GO:0012505">
    <property type="term" value="C:endomembrane system"/>
    <property type="evidence" value="ECO:0007669"/>
    <property type="project" value="UniProtKB-SubCell"/>
</dbReference>
<reference evidence="6 7" key="1">
    <citation type="submission" date="2018-04" db="EMBL/GenBank/DDBJ databases">
        <title>The genome sequence of Caulobacter sp. 736.</title>
        <authorList>
            <person name="Gao J."/>
            <person name="Sun J."/>
        </authorList>
    </citation>
    <scope>NUCLEOTIDE SEQUENCE [LARGE SCALE GENOMIC DNA]</scope>
    <source>
        <strain evidence="6 7">736</strain>
    </source>
</reference>
<keyword evidence="5" id="KW-0472">Membrane</keyword>
<gene>
    <name evidence="6" type="ORF">DDF65_03675</name>
</gene>
<evidence type="ECO:0000256" key="5">
    <source>
        <dbReference type="ARBA" id="ARBA00023136"/>
    </source>
</evidence>
<dbReference type="EMBL" id="QDKP01000011">
    <property type="protein sequence ID" value="PVM88032.1"/>
    <property type="molecule type" value="Genomic_DNA"/>
</dbReference>
<dbReference type="InterPro" id="IPR044527">
    <property type="entry name" value="NrtA/CpmA_ABC-bd_dom"/>
</dbReference>
<evidence type="ECO:0000313" key="6">
    <source>
        <dbReference type="EMBL" id="PVM88032.1"/>
    </source>
</evidence>
<dbReference type="Gene3D" id="3.40.190.10">
    <property type="entry name" value="Periplasmic binding protein-like II"/>
    <property type="match status" value="2"/>
</dbReference>
<organism evidence="6 7">
    <name type="scientific">Caulobacter radicis</name>
    <dbReference type="NCBI Taxonomy" id="2172650"/>
    <lineage>
        <taxon>Bacteria</taxon>
        <taxon>Pseudomonadati</taxon>
        <taxon>Pseudomonadota</taxon>
        <taxon>Alphaproteobacteria</taxon>
        <taxon>Caulobacterales</taxon>
        <taxon>Caulobacteraceae</taxon>
        <taxon>Caulobacter</taxon>
    </lineage>
</organism>
<keyword evidence="7" id="KW-1185">Reference proteome</keyword>
<protein>
    <submittedName>
        <fullName evidence="6">Thiamine biosynthesis protein</fullName>
    </submittedName>
</protein>
<keyword evidence="4" id="KW-0997">Cell inner membrane</keyword>
<dbReference type="RefSeq" id="WP_116564728.1">
    <property type="nucleotide sequence ID" value="NZ_QDKP01000011.1"/>
</dbReference>
<evidence type="ECO:0000256" key="3">
    <source>
        <dbReference type="ARBA" id="ARBA00022475"/>
    </source>
</evidence>
<comment type="subcellular location">
    <subcellularLocation>
        <location evidence="1">Endomembrane system</location>
    </subcellularLocation>
</comment>
<dbReference type="AlphaFoldDB" id="A0A2T9JWD1"/>
<dbReference type="PANTHER" id="PTHR30024">
    <property type="entry name" value="ALIPHATIC SULFONATES-BINDING PROTEIN-RELATED"/>
    <property type="match status" value="1"/>
</dbReference>